<gene>
    <name evidence="1" type="ORF">EDD27_7694</name>
</gene>
<protein>
    <submittedName>
        <fullName evidence="1">Uncharacterized protein</fullName>
    </submittedName>
</protein>
<evidence type="ECO:0000313" key="1">
    <source>
        <dbReference type="EMBL" id="RVX44927.1"/>
    </source>
</evidence>
<proteinExistence type="predicted"/>
<comment type="caution">
    <text evidence="1">The sequence shown here is derived from an EMBL/GenBank/DDBJ whole genome shotgun (WGS) entry which is preliminary data.</text>
</comment>
<dbReference type="Proteomes" id="UP000284824">
    <property type="component" value="Unassembled WGS sequence"/>
</dbReference>
<organism evidence="1 2">
    <name type="scientific">Nonomuraea polychroma</name>
    <dbReference type="NCBI Taxonomy" id="46176"/>
    <lineage>
        <taxon>Bacteria</taxon>
        <taxon>Bacillati</taxon>
        <taxon>Actinomycetota</taxon>
        <taxon>Actinomycetes</taxon>
        <taxon>Streptosporangiales</taxon>
        <taxon>Streptosporangiaceae</taxon>
        <taxon>Nonomuraea</taxon>
    </lineage>
</organism>
<sequence>MVPEFDVGCYVDYDAERLPEVTAQDVATFCAHGFNREYTPLFDVTWEDAEYTLEIERTALDRAGQADDGEGFEAALEAFTDEAWENEDDGYFVYIQGLDLGVAGLVMAIIAAGATTYTSCRGRVPGSRHHHPHPHVGVVLDRNRASLFAELVLAAGCCLYTSEYGDLAIGAPSVDHCHQLAKMIVERKAAFEELPAPTWREGLEEFLPD</sequence>
<keyword evidence="2" id="KW-1185">Reference proteome</keyword>
<evidence type="ECO:0000313" key="2">
    <source>
        <dbReference type="Proteomes" id="UP000284824"/>
    </source>
</evidence>
<dbReference type="EMBL" id="SAUN01000001">
    <property type="protein sequence ID" value="RVX44927.1"/>
    <property type="molecule type" value="Genomic_DNA"/>
</dbReference>
<dbReference type="AlphaFoldDB" id="A0A438MGP2"/>
<reference evidence="1 2" key="1">
    <citation type="submission" date="2019-01" db="EMBL/GenBank/DDBJ databases">
        <title>Sequencing the genomes of 1000 actinobacteria strains.</title>
        <authorList>
            <person name="Klenk H.-P."/>
        </authorList>
    </citation>
    <scope>NUCLEOTIDE SEQUENCE [LARGE SCALE GENOMIC DNA]</scope>
    <source>
        <strain evidence="1 2">DSM 43925</strain>
    </source>
</reference>
<accession>A0A438MGP2</accession>
<name>A0A438MGP2_9ACTN</name>
<dbReference type="RefSeq" id="WP_127936629.1">
    <property type="nucleotide sequence ID" value="NZ_SAUN01000001.1"/>
</dbReference>
<dbReference type="OrthoDB" id="4216257at2"/>